<reference evidence="1" key="1">
    <citation type="journal article" date="2021" name="bioRxiv">
        <title>Whole Genome Assembly and Annotation of Northern Wild Rice, Zizania palustris L., Supports a Whole Genome Duplication in the Zizania Genus.</title>
        <authorList>
            <person name="Haas M."/>
            <person name="Kono T."/>
            <person name="Macchietto M."/>
            <person name="Millas R."/>
            <person name="McGilp L."/>
            <person name="Shao M."/>
            <person name="Duquette J."/>
            <person name="Hirsch C.N."/>
            <person name="Kimball J."/>
        </authorList>
    </citation>
    <scope>NUCLEOTIDE SEQUENCE</scope>
    <source>
        <tissue evidence="1">Fresh leaf tissue</tissue>
    </source>
</reference>
<gene>
    <name evidence="1" type="ORF">GUJ93_ZPchr0012g20539</name>
</gene>
<evidence type="ECO:0000313" key="1">
    <source>
        <dbReference type="EMBL" id="KAG8095129.1"/>
    </source>
</evidence>
<reference evidence="1" key="2">
    <citation type="submission" date="2021-02" db="EMBL/GenBank/DDBJ databases">
        <authorList>
            <person name="Kimball J.A."/>
            <person name="Haas M.W."/>
            <person name="Macchietto M."/>
            <person name="Kono T."/>
            <person name="Duquette J."/>
            <person name="Shao M."/>
        </authorList>
    </citation>
    <scope>NUCLEOTIDE SEQUENCE</scope>
    <source>
        <tissue evidence="1">Fresh leaf tissue</tissue>
    </source>
</reference>
<name>A0A8J6BTN1_ZIZPA</name>
<evidence type="ECO:0000313" key="2">
    <source>
        <dbReference type="Proteomes" id="UP000729402"/>
    </source>
</evidence>
<dbReference type="AlphaFoldDB" id="A0A8J6BTN1"/>
<proteinExistence type="predicted"/>
<sequence length="97" mass="10856">MLPRIGLATSRAELAWARLDRINELIIRLSSGSAEPRASSTRVPIYTHTREEMVLGNRVTVAERKVVEPSTTLQLALITVLQMPSLMNMRSVWPGSR</sequence>
<protein>
    <submittedName>
        <fullName evidence="1">Uncharacterized protein</fullName>
    </submittedName>
</protein>
<dbReference type="Proteomes" id="UP000729402">
    <property type="component" value="Unassembled WGS sequence"/>
</dbReference>
<dbReference type="EMBL" id="JAAALK010000080">
    <property type="protein sequence ID" value="KAG8095129.1"/>
    <property type="molecule type" value="Genomic_DNA"/>
</dbReference>
<keyword evidence="2" id="KW-1185">Reference proteome</keyword>
<accession>A0A8J6BTN1</accession>
<comment type="caution">
    <text evidence="1">The sequence shown here is derived from an EMBL/GenBank/DDBJ whole genome shotgun (WGS) entry which is preliminary data.</text>
</comment>
<organism evidence="1 2">
    <name type="scientific">Zizania palustris</name>
    <name type="common">Northern wild rice</name>
    <dbReference type="NCBI Taxonomy" id="103762"/>
    <lineage>
        <taxon>Eukaryota</taxon>
        <taxon>Viridiplantae</taxon>
        <taxon>Streptophyta</taxon>
        <taxon>Embryophyta</taxon>
        <taxon>Tracheophyta</taxon>
        <taxon>Spermatophyta</taxon>
        <taxon>Magnoliopsida</taxon>
        <taxon>Liliopsida</taxon>
        <taxon>Poales</taxon>
        <taxon>Poaceae</taxon>
        <taxon>BOP clade</taxon>
        <taxon>Oryzoideae</taxon>
        <taxon>Oryzeae</taxon>
        <taxon>Zizaniinae</taxon>
        <taxon>Zizania</taxon>
    </lineage>
</organism>